<keyword evidence="3" id="KW-1185">Reference proteome</keyword>
<proteinExistence type="predicted"/>
<name>A0A151IGM2_9HYME</name>
<evidence type="ECO:0000313" key="2">
    <source>
        <dbReference type="EMBL" id="KYN00612.1"/>
    </source>
</evidence>
<dbReference type="Proteomes" id="UP000078542">
    <property type="component" value="Unassembled WGS sequence"/>
</dbReference>
<organism evidence="2 3">
    <name type="scientific">Cyphomyrmex costatus</name>
    <dbReference type="NCBI Taxonomy" id="456900"/>
    <lineage>
        <taxon>Eukaryota</taxon>
        <taxon>Metazoa</taxon>
        <taxon>Ecdysozoa</taxon>
        <taxon>Arthropoda</taxon>
        <taxon>Hexapoda</taxon>
        <taxon>Insecta</taxon>
        <taxon>Pterygota</taxon>
        <taxon>Neoptera</taxon>
        <taxon>Endopterygota</taxon>
        <taxon>Hymenoptera</taxon>
        <taxon>Apocrita</taxon>
        <taxon>Aculeata</taxon>
        <taxon>Formicoidea</taxon>
        <taxon>Formicidae</taxon>
        <taxon>Myrmicinae</taxon>
        <taxon>Cyphomyrmex</taxon>
    </lineage>
</organism>
<sequence>MKLKFEFKAVASPKDSKTTVIAITSISTEQGEKYAIPDERSYADFHEELKKTDIFKKVSNSLEKRHDELKIWISPSKELQDIYLDDEGNIQFEGKYLKQIFQKNIEEQSDLVKILEKLVEKSEKKEEEKNLKHIVDKFVLGKLNYKTSNVRQWVDSFEKECERFRIEKNETKIELLRAFLDGTGQDWYTSTVIKGEHEKDWQGWKQVLIETFSSKGWSNRTYAHHFKYKEGPLVQYAIKKKRLLLEINKNMDTDTIIDRIAFGLPEFIREKIDRDEIENTKDLINELQKLEGITNKKKIFKKESKPEYRVRNEEKKPCKTCEDMGKGVRYHPEEKCWFKLEEKEKPKIIGNNSVIEVDLYTGKKNQ</sequence>
<evidence type="ECO:0000313" key="3">
    <source>
        <dbReference type="Proteomes" id="UP000078542"/>
    </source>
</evidence>
<reference evidence="2 3" key="1">
    <citation type="submission" date="2016-03" db="EMBL/GenBank/DDBJ databases">
        <title>Cyphomyrmex costatus WGS genome.</title>
        <authorList>
            <person name="Nygaard S."/>
            <person name="Hu H."/>
            <person name="Boomsma J."/>
            <person name="Zhang G."/>
        </authorList>
    </citation>
    <scope>NUCLEOTIDE SEQUENCE [LARGE SCALE GENOMIC DNA]</scope>
    <source>
        <strain evidence="2">MS0001</strain>
        <tissue evidence="2">Whole body</tissue>
    </source>
</reference>
<dbReference type="AlphaFoldDB" id="A0A151IGM2"/>
<keyword evidence="1" id="KW-0175">Coiled coil</keyword>
<accession>A0A151IGM2</accession>
<evidence type="ECO:0000256" key="1">
    <source>
        <dbReference type="SAM" id="Coils"/>
    </source>
</evidence>
<dbReference type="EMBL" id="KQ977673">
    <property type="protein sequence ID" value="KYN00612.1"/>
    <property type="molecule type" value="Genomic_DNA"/>
</dbReference>
<gene>
    <name evidence="2" type="ORF">ALC62_08610</name>
</gene>
<protein>
    <submittedName>
        <fullName evidence="2">Uncharacterized protein</fullName>
    </submittedName>
</protein>
<feature type="coiled-coil region" evidence="1">
    <location>
        <begin position="105"/>
        <end position="174"/>
    </location>
</feature>